<dbReference type="EMBL" id="CP080507">
    <property type="protein sequence ID" value="QYM80271.1"/>
    <property type="molecule type" value="Genomic_DNA"/>
</dbReference>
<evidence type="ECO:0000256" key="1">
    <source>
        <dbReference type="SAM" id="Phobius"/>
    </source>
</evidence>
<feature type="transmembrane region" description="Helical" evidence="1">
    <location>
        <begin position="84"/>
        <end position="105"/>
    </location>
</feature>
<organism evidence="2 3">
    <name type="scientific">Horticoccus luteus</name>
    <dbReference type="NCBI Taxonomy" id="2862869"/>
    <lineage>
        <taxon>Bacteria</taxon>
        <taxon>Pseudomonadati</taxon>
        <taxon>Verrucomicrobiota</taxon>
        <taxon>Opitutia</taxon>
        <taxon>Opitutales</taxon>
        <taxon>Opitutaceae</taxon>
        <taxon>Horticoccus</taxon>
    </lineage>
</organism>
<feature type="transmembrane region" description="Helical" evidence="1">
    <location>
        <begin position="117"/>
        <end position="140"/>
    </location>
</feature>
<dbReference type="KEGG" id="ole:K0B96_06560"/>
<sequence length="175" mass="18812">MKKESGFLVLIGLLGAGAGGWAADIFGARAVGSLLMYSGGLATAFFFVARMINAAFNAMTELQAFDRLTRDRYELAIRTLRRRFIVRLIVGLALSFLTVGAGVLLKEAVAQSTRMTMSLAAFGGAALLVAAVMVGAQLWAASWAGDYIAECKRIAREQNSTRERLANYSLGKLHT</sequence>
<dbReference type="Proteomes" id="UP000825051">
    <property type="component" value="Chromosome"/>
</dbReference>
<protein>
    <submittedName>
        <fullName evidence="2">Uncharacterized protein</fullName>
    </submittedName>
</protein>
<proteinExistence type="predicted"/>
<keyword evidence="1" id="KW-1133">Transmembrane helix</keyword>
<gene>
    <name evidence="2" type="ORF">K0B96_06560</name>
</gene>
<dbReference type="RefSeq" id="WP_220165204.1">
    <property type="nucleotide sequence ID" value="NZ_CP080507.1"/>
</dbReference>
<keyword evidence="1" id="KW-0472">Membrane</keyword>
<name>A0A8F9TYD4_9BACT</name>
<dbReference type="AlphaFoldDB" id="A0A8F9TYD4"/>
<evidence type="ECO:0000313" key="3">
    <source>
        <dbReference type="Proteomes" id="UP000825051"/>
    </source>
</evidence>
<reference evidence="2" key="1">
    <citation type="submission" date="2021-08" db="EMBL/GenBank/DDBJ databases">
        <title>Genome of a novel bacterium of the phylum Verrucomicrobia, Oleiharenicola sp. KSB-15.</title>
        <authorList>
            <person name="Chung J.-H."/>
            <person name="Ahn J.-H."/>
            <person name="Yoon Y."/>
            <person name="Kim D.-Y."/>
            <person name="An S.-H."/>
            <person name="Park I."/>
            <person name="Yeon J."/>
        </authorList>
    </citation>
    <scope>NUCLEOTIDE SEQUENCE</scope>
    <source>
        <strain evidence="2">KSB-15</strain>
    </source>
</reference>
<keyword evidence="3" id="KW-1185">Reference proteome</keyword>
<accession>A0A8F9TYD4</accession>
<evidence type="ECO:0000313" key="2">
    <source>
        <dbReference type="EMBL" id="QYM80271.1"/>
    </source>
</evidence>
<feature type="transmembrane region" description="Helical" evidence="1">
    <location>
        <begin position="32"/>
        <end position="52"/>
    </location>
</feature>
<keyword evidence="1" id="KW-0812">Transmembrane</keyword>